<dbReference type="RefSeq" id="WP_185990045.1">
    <property type="nucleotide sequence ID" value="NZ_JACCAE010000001.1"/>
</dbReference>
<protein>
    <submittedName>
        <fullName evidence="1">Uncharacterized protein</fullName>
    </submittedName>
</protein>
<dbReference type="AlphaFoldDB" id="A0A852VLU4"/>
<dbReference type="EMBL" id="JACCAE010000001">
    <property type="protein sequence ID" value="NYF97066.1"/>
    <property type="molecule type" value="Genomic_DNA"/>
</dbReference>
<name>A0A852VLU4_9MICO</name>
<proteinExistence type="predicted"/>
<sequence>MSSERSPRDEEVLMTDLKIGDQFSFDGSVYTVAEPPQSVWGVVELWVEELNWPLQGSETSTVEPIIA</sequence>
<accession>A0A852VLU4</accession>
<evidence type="ECO:0000313" key="1">
    <source>
        <dbReference type="EMBL" id="NYF97066.1"/>
    </source>
</evidence>
<gene>
    <name evidence="1" type="ORF">BJY20_000458</name>
</gene>
<organism evidence="1 2">
    <name type="scientific">Janibacter cremeus</name>
    <dbReference type="NCBI Taxonomy" id="1285192"/>
    <lineage>
        <taxon>Bacteria</taxon>
        <taxon>Bacillati</taxon>
        <taxon>Actinomycetota</taxon>
        <taxon>Actinomycetes</taxon>
        <taxon>Micrococcales</taxon>
        <taxon>Intrasporangiaceae</taxon>
        <taxon>Janibacter</taxon>
    </lineage>
</organism>
<keyword evidence="2" id="KW-1185">Reference proteome</keyword>
<comment type="caution">
    <text evidence="1">The sequence shown here is derived from an EMBL/GenBank/DDBJ whole genome shotgun (WGS) entry which is preliminary data.</text>
</comment>
<reference evidence="1 2" key="1">
    <citation type="submission" date="2020-07" db="EMBL/GenBank/DDBJ databases">
        <title>Sequencing the genomes of 1000 actinobacteria strains.</title>
        <authorList>
            <person name="Klenk H.-P."/>
        </authorList>
    </citation>
    <scope>NUCLEOTIDE SEQUENCE [LARGE SCALE GENOMIC DNA]</scope>
    <source>
        <strain evidence="1 2">DSM 26154</strain>
    </source>
</reference>
<evidence type="ECO:0000313" key="2">
    <source>
        <dbReference type="Proteomes" id="UP000554054"/>
    </source>
</evidence>
<dbReference type="Proteomes" id="UP000554054">
    <property type="component" value="Unassembled WGS sequence"/>
</dbReference>